<dbReference type="InterPro" id="IPR012925">
    <property type="entry name" value="TipAS_dom"/>
</dbReference>
<reference evidence="7 8" key="1">
    <citation type="submission" date="2018-12" db="EMBL/GenBank/DDBJ databases">
        <authorList>
            <person name="hu s."/>
            <person name="Xu Y."/>
            <person name="Xu B."/>
            <person name="Li F."/>
        </authorList>
    </citation>
    <scope>NUCLEOTIDE SEQUENCE [LARGE SCALE GENOMIC DNA]</scope>
    <source>
        <strain evidence="7 8">KSW2-17</strain>
    </source>
</reference>
<dbReference type="PANTHER" id="PTHR30204">
    <property type="entry name" value="REDOX-CYCLING DRUG-SENSING TRANSCRIPTIONAL ACTIVATOR SOXR"/>
    <property type="match status" value="1"/>
</dbReference>
<dbReference type="Gene3D" id="1.10.1660.10">
    <property type="match status" value="1"/>
</dbReference>
<feature type="domain" description="HTH merR-type" evidence="6">
    <location>
        <begin position="9"/>
        <end position="78"/>
    </location>
</feature>
<evidence type="ECO:0000313" key="8">
    <source>
        <dbReference type="Proteomes" id="UP000268291"/>
    </source>
</evidence>
<evidence type="ECO:0000256" key="1">
    <source>
        <dbReference type="ARBA" id="ARBA00023015"/>
    </source>
</evidence>
<evidence type="ECO:0000256" key="2">
    <source>
        <dbReference type="ARBA" id="ARBA00023125"/>
    </source>
</evidence>
<keyword evidence="8" id="KW-1185">Reference proteome</keyword>
<dbReference type="SMART" id="SM00422">
    <property type="entry name" value="HTH_MERR"/>
    <property type="match status" value="1"/>
</dbReference>
<accession>A0ABY0CB68</accession>
<dbReference type="Pfam" id="PF13411">
    <property type="entry name" value="MerR_1"/>
    <property type="match status" value="1"/>
</dbReference>
<gene>
    <name evidence="7" type="ORF">ELQ93_10455</name>
</gene>
<organism evidence="7 8">
    <name type="scientific">Labedella gwakjiensis</name>
    <dbReference type="NCBI Taxonomy" id="390269"/>
    <lineage>
        <taxon>Bacteria</taxon>
        <taxon>Bacillati</taxon>
        <taxon>Actinomycetota</taxon>
        <taxon>Actinomycetes</taxon>
        <taxon>Micrococcales</taxon>
        <taxon>Microbacteriaceae</taxon>
        <taxon>Labedella</taxon>
    </lineage>
</organism>
<dbReference type="SUPFAM" id="SSF46955">
    <property type="entry name" value="Putative DNA-binding domain"/>
    <property type="match status" value="1"/>
</dbReference>
<evidence type="ECO:0000256" key="5">
    <source>
        <dbReference type="SAM" id="MobiDB-lite"/>
    </source>
</evidence>
<dbReference type="InterPro" id="IPR000551">
    <property type="entry name" value="MerR-type_HTH_dom"/>
</dbReference>
<keyword evidence="1" id="KW-0805">Transcription regulation</keyword>
<comment type="caution">
    <text evidence="7">The sequence shown here is derived from an EMBL/GenBank/DDBJ whole genome shotgun (WGS) entry which is preliminary data.</text>
</comment>
<sequence>MTDETDDEELTVGRAATRLGVTVRALHHWDEIGLAQPSSRSIAGYRLYTGSDIERLSRIIVYRELGLDLEAIGSVLDDPDTDVVAALEAQRAGLAERIEHLSSLSVSLDRMIEAHTRGLLLTEDEQRAALGPGWDPQWPAEARRRYGDTTPWRQYAERSASRTPADWQAVAETNAAFERALAEAMEAGIAPGSPEANALVERHREVFSAYFPVSRSMQVVLGRMYEADPAYAAHYDGVRPGLASWLRRVIDAGARAHGIDPDTATWEDDATTDDRSGCGHAAIG</sequence>
<keyword evidence="4" id="KW-0804">Transcription</keyword>
<dbReference type="Pfam" id="PF07739">
    <property type="entry name" value="TipAS"/>
    <property type="match status" value="1"/>
</dbReference>
<dbReference type="InterPro" id="IPR047057">
    <property type="entry name" value="MerR_fam"/>
</dbReference>
<dbReference type="InterPro" id="IPR009061">
    <property type="entry name" value="DNA-bd_dom_put_sf"/>
</dbReference>
<feature type="region of interest" description="Disordered" evidence="5">
    <location>
        <begin position="263"/>
        <end position="284"/>
    </location>
</feature>
<dbReference type="EMBL" id="RZGY01000001">
    <property type="protein sequence ID" value="RUQ87312.1"/>
    <property type="molecule type" value="Genomic_DNA"/>
</dbReference>
<evidence type="ECO:0000313" key="7">
    <source>
        <dbReference type="EMBL" id="RUQ87312.1"/>
    </source>
</evidence>
<dbReference type="Proteomes" id="UP000268291">
    <property type="component" value="Unassembled WGS sequence"/>
</dbReference>
<proteinExistence type="predicted"/>
<evidence type="ECO:0000256" key="4">
    <source>
        <dbReference type="ARBA" id="ARBA00023163"/>
    </source>
</evidence>
<dbReference type="RefSeq" id="WP_106563193.1">
    <property type="nucleotide sequence ID" value="NZ_PYAU01000001.1"/>
</dbReference>
<dbReference type="PANTHER" id="PTHR30204:SF90">
    <property type="entry name" value="HTH-TYPE TRANSCRIPTIONAL ACTIVATOR MTA"/>
    <property type="match status" value="1"/>
</dbReference>
<evidence type="ECO:0000256" key="3">
    <source>
        <dbReference type="ARBA" id="ARBA00023159"/>
    </source>
</evidence>
<dbReference type="InterPro" id="IPR036244">
    <property type="entry name" value="TipA-like_antibiotic-bd"/>
</dbReference>
<dbReference type="Gene3D" id="1.10.490.50">
    <property type="entry name" value="Antibiotic binding domain of TipA-like multidrug resistance regulators"/>
    <property type="match status" value="1"/>
</dbReference>
<dbReference type="CDD" id="cd01106">
    <property type="entry name" value="HTH_TipAL-Mta"/>
    <property type="match status" value="1"/>
</dbReference>
<protein>
    <submittedName>
        <fullName evidence="7">MerR family transcriptional regulator</fullName>
    </submittedName>
</protein>
<name>A0ABY0CB68_9MICO</name>
<dbReference type="PROSITE" id="PS50937">
    <property type="entry name" value="HTH_MERR_2"/>
    <property type="match status" value="1"/>
</dbReference>
<keyword evidence="2" id="KW-0238">DNA-binding</keyword>
<dbReference type="SUPFAM" id="SSF89082">
    <property type="entry name" value="Antibiotic binding domain of TipA-like multidrug resistance regulators"/>
    <property type="match status" value="1"/>
</dbReference>
<keyword evidence="3" id="KW-0010">Activator</keyword>
<evidence type="ECO:0000259" key="6">
    <source>
        <dbReference type="PROSITE" id="PS50937"/>
    </source>
</evidence>